<accession>A0A2N5VNV4</accession>
<dbReference type="EMBL" id="PGCI01000004">
    <property type="protein sequence ID" value="PLW51668.1"/>
    <property type="molecule type" value="Genomic_DNA"/>
</dbReference>
<feature type="region of interest" description="Disordered" evidence="2">
    <location>
        <begin position="35"/>
        <end position="55"/>
    </location>
</feature>
<evidence type="ECO:0000256" key="1">
    <source>
        <dbReference type="ARBA" id="ARBA00025758"/>
    </source>
</evidence>
<evidence type="ECO:0000313" key="3">
    <source>
        <dbReference type="EMBL" id="PLW51668.1"/>
    </source>
</evidence>
<dbReference type="Pfam" id="PF04938">
    <property type="entry name" value="SIP1"/>
    <property type="match status" value="1"/>
</dbReference>
<gene>
    <name evidence="3" type="ORF">PCASD_00519</name>
</gene>
<evidence type="ECO:0000256" key="2">
    <source>
        <dbReference type="SAM" id="MobiDB-lite"/>
    </source>
</evidence>
<comment type="caution">
    <text evidence="3">The sequence shown here is derived from an EMBL/GenBank/DDBJ whole genome shotgun (WGS) entry which is preliminary data.</text>
</comment>
<dbReference type="GO" id="GO:0005634">
    <property type="term" value="C:nucleus"/>
    <property type="evidence" value="ECO:0007669"/>
    <property type="project" value="TreeGrafter"/>
</dbReference>
<dbReference type="PANTHER" id="PTHR12794:SF0">
    <property type="entry name" value="GEM-ASSOCIATED PROTEIN 2"/>
    <property type="match status" value="1"/>
</dbReference>
<comment type="similarity">
    <text evidence="1">Belongs to the gemin-2 family.</text>
</comment>
<organism evidence="3 4">
    <name type="scientific">Puccinia coronata f. sp. avenae</name>
    <dbReference type="NCBI Taxonomy" id="200324"/>
    <lineage>
        <taxon>Eukaryota</taxon>
        <taxon>Fungi</taxon>
        <taxon>Dikarya</taxon>
        <taxon>Basidiomycota</taxon>
        <taxon>Pucciniomycotina</taxon>
        <taxon>Pucciniomycetes</taxon>
        <taxon>Pucciniales</taxon>
        <taxon>Pucciniaceae</taxon>
        <taxon>Puccinia</taxon>
    </lineage>
</organism>
<evidence type="ECO:0008006" key="5">
    <source>
        <dbReference type="Google" id="ProtNLM"/>
    </source>
</evidence>
<dbReference type="Proteomes" id="UP000235392">
    <property type="component" value="Unassembled WGS sequence"/>
</dbReference>
<dbReference type="PANTHER" id="PTHR12794">
    <property type="entry name" value="GEMIN2"/>
    <property type="match status" value="1"/>
</dbReference>
<dbReference type="InterPro" id="IPR035426">
    <property type="entry name" value="Gemin2/Brr1"/>
</dbReference>
<sequence>MSEEEWEYNSDEGIDLVEEFPIGYTIDFCAEDRDAFSDDAETGQAPRGGLGSQALPVSESLRDDWDGVPTDGAEYLFTVRREARARPRVVAKENPFKLSRPSLPPPTRLPSKKLSNPDDRWRKKFIDRFTNMRQSIQIQDPSHWDLDLQFRTPPPDNDESNWKIFIAGKKSNLVDFPPRVPVPLFLKALDQTTVIAVLSHYQTWIQERLGSLAKIVEESTPNESDDMDADDANEPSQEVILLSPSDGAWLLGLLSVLDSVLTSEDVFKLRQLARTCKHVVQITRAALQFEQDCSAEHEAGVAWMVIAAVADVWGQKDLWDE</sequence>
<proteinExistence type="inferred from homology"/>
<evidence type="ECO:0000313" key="4">
    <source>
        <dbReference type="Proteomes" id="UP000235392"/>
    </source>
</evidence>
<reference evidence="3 4" key="1">
    <citation type="submission" date="2017-11" db="EMBL/GenBank/DDBJ databases">
        <title>De novo assembly and phasing of dikaryotic genomes from two isolates of Puccinia coronata f. sp. avenae, the causal agent of oat crown rust.</title>
        <authorList>
            <person name="Miller M.E."/>
            <person name="Zhang Y."/>
            <person name="Omidvar V."/>
            <person name="Sperschneider J."/>
            <person name="Schwessinger B."/>
            <person name="Raley C."/>
            <person name="Palmer J.M."/>
            <person name="Garnica D."/>
            <person name="Upadhyaya N."/>
            <person name="Rathjen J."/>
            <person name="Taylor J.M."/>
            <person name="Park R.F."/>
            <person name="Dodds P.N."/>
            <person name="Hirsch C.D."/>
            <person name="Kianian S.F."/>
            <person name="Figueroa M."/>
        </authorList>
    </citation>
    <scope>NUCLEOTIDE SEQUENCE [LARGE SCALE GENOMIC DNA]</scope>
    <source>
        <strain evidence="3">12SD80</strain>
    </source>
</reference>
<feature type="region of interest" description="Disordered" evidence="2">
    <location>
        <begin position="95"/>
        <end position="115"/>
    </location>
</feature>
<dbReference type="AlphaFoldDB" id="A0A2N5VNV4"/>
<name>A0A2N5VNV4_9BASI</name>
<dbReference type="Gene3D" id="1.20.58.1070">
    <property type="match status" value="1"/>
</dbReference>
<protein>
    <recommendedName>
        <fullName evidence="5">Gem-associated protein 2</fullName>
    </recommendedName>
</protein>
<dbReference type="GO" id="GO:0032797">
    <property type="term" value="C:SMN complex"/>
    <property type="evidence" value="ECO:0007669"/>
    <property type="project" value="TreeGrafter"/>
</dbReference>
<dbReference type="GO" id="GO:0000387">
    <property type="term" value="P:spliceosomal snRNP assembly"/>
    <property type="evidence" value="ECO:0007669"/>
    <property type="project" value="InterPro"/>
</dbReference>